<name>A0A010RNT8_PSEFL</name>
<protein>
    <submittedName>
        <fullName evidence="1">Uncharacterized protein</fullName>
    </submittedName>
</protein>
<dbReference type="RefSeq" id="WP_019692509.1">
    <property type="nucleotide sequence ID" value="NZ_AFOY02000015.1"/>
</dbReference>
<sequence length="89" mass="10139">MNDGFELADKHPPQRLLGLDSLVLKFSRHWHLSGVYLRCTACGSGQKASDANLPFLHENSCLRADPQHYPWHDLACILHWVPSEDVVYI</sequence>
<evidence type="ECO:0000313" key="2">
    <source>
        <dbReference type="Proteomes" id="UP000022611"/>
    </source>
</evidence>
<evidence type="ECO:0000313" key="1">
    <source>
        <dbReference type="EMBL" id="EXF94161.1"/>
    </source>
</evidence>
<comment type="caution">
    <text evidence="1">The sequence shown here is derived from an EMBL/GenBank/DDBJ whole genome shotgun (WGS) entry which is preliminary data.</text>
</comment>
<reference evidence="1 2" key="1">
    <citation type="journal article" date="2011" name="J. Bacteriol.">
        <title>Draft genome sequence of the polycyclic aromatic hydrocarbon-degrading, genetically engineered bioluminescent bioreporter Pseudomonas fluorescens HK44.</title>
        <authorList>
            <person name="Chauhan A."/>
            <person name="Layton A.C."/>
            <person name="Williams D.E."/>
            <person name="Smartt A.E."/>
            <person name="Ripp S."/>
            <person name="Karpinets T.V."/>
            <person name="Brown S.D."/>
            <person name="Sayler G.S."/>
        </authorList>
    </citation>
    <scope>NUCLEOTIDE SEQUENCE [LARGE SCALE GENOMIC DNA]</scope>
    <source>
        <strain evidence="1 2">HK44</strain>
    </source>
</reference>
<accession>A0A010RNT8</accession>
<dbReference type="AlphaFoldDB" id="A0A010RNT8"/>
<dbReference type="EMBL" id="AFOY02000015">
    <property type="protein sequence ID" value="EXF94161.1"/>
    <property type="molecule type" value="Genomic_DNA"/>
</dbReference>
<dbReference type="Proteomes" id="UP000022611">
    <property type="component" value="Unassembled WGS sequence"/>
</dbReference>
<gene>
    <name evidence="1" type="ORF">HK44_010200</name>
</gene>
<organism evidence="1 2">
    <name type="scientific">Pseudomonas fluorescens HK44</name>
    <dbReference type="NCBI Taxonomy" id="1042209"/>
    <lineage>
        <taxon>Bacteria</taxon>
        <taxon>Pseudomonadati</taxon>
        <taxon>Pseudomonadota</taxon>
        <taxon>Gammaproteobacteria</taxon>
        <taxon>Pseudomonadales</taxon>
        <taxon>Pseudomonadaceae</taxon>
        <taxon>Pseudomonas</taxon>
    </lineage>
</organism>
<dbReference type="PATRIC" id="fig|1042209.11.peg.4442"/>
<dbReference type="OrthoDB" id="6901085at2"/>
<proteinExistence type="predicted"/>
<dbReference type="HOGENOM" id="CLU_2452293_0_0_6"/>